<reference evidence="2" key="1">
    <citation type="submission" date="2023-10" db="EMBL/GenBank/DDBJ databases">
        <authorList>
            <person name="Chen Y."/>
            <person name="Shah S."/>
            <person name="Dougan E. K."/>
            <person name="Thang M."/>
            <person name="Chan C."/>
        </authorList>
    </citation>
    <scope>NUCLEOTIDE SEQUENCE [LARGE SCALE GENOMIC DNA]</scope>
</reference>
<proteinExistence type="predicted"/>
<gene>
    <name evidence="2" type="ORF">PCOR1329_LOCUS2489</name>
</gene>
<sequence length="284" mass="30957">MRSSSPTPRRAAAPCPTRPSRWTRRGASWRPPPCPAASGRLRRWTPPGGARCWRASRESSEWGIKTIMELMPPSYTRDVSWSAEEGQPRVRGSASALKYFAQQLFYAKASGVDPDGRSITFGGQELNVSIEELFPLYSWEAYFHQVETGPSLKAANGVGIARALLHQLSKGTPPGYAHIFSMSDTNFDPLRVLFNLTWTPLHYAGSVGPTPPNVGLMFTKRPTGEVNIDAVTVNFDGTLSPSVSSVPASPASTSLADLEHRMAVALRDYPAARACAQRQDALLV</sequence>
<comment type="caution">
    <text evidence="2">The sequence shown here is derived from an EMBL/GenBank/DDBJ whole genome shotgun (WGS) entry which is preliminary data.</text>
</comment>
<dbReference type="EMBL" id="CAUYUJ010000627">
    <property type="protein sequence ID" value="CAK0791675.1"/>
    <property type="molecule type" value="Genomic_DNA"/>
</dbReference>
<feature type="region of interest" description="Disordered" evidence="1">
    <location>
        <begin position="1"/>
        <end position="42"/>
    </location>
</feature>
<evidence type="ECO:0000256" key="1">
    <source>
        <dbReference type="SAM" id="MobiDB-lite"/>
    </source>
</evidence>
<evidence type="ECO:0000313" key="2">
    <source>
        <dbReference type="EMBL" id="CAK0791675.1"/>
    </source>
</evidence>
<accession>A0ABN9PJA6</accession>
<evidence type="ECO:0000313" key="3">
    <source>
        <dbReference type="Proteomes" id="UP001189429"/>
    </source>
</evidence>
<feature type="compositionally biased region" description="Low complexity" evidence="1">
    <location>
        <begin position="1"/>
        <end position="20"/>
    </location>
</feature>
<protein>
    <submittedName>
        <fullName evidence="2">Uncharacterized protein</fullName>
    </submittedName>
</protein>
<name>A0ABN9PJA6_9DINO</name>
<organism evidence="2 3">
    <name type="scientific">Prorocentrum cordatum</name>
    <dbReference type="NCBI Taxonomy" id="2364126"/>
    <lineage>
        <taxon>Eukaryota</taxon>
        <taxon>Sar</taxon>
        <taxon>Alveolata</taxon>
        <taxon>Dinophyceae</taxon>
        <taxon>Prorocentrales</taxon>
        <taxon>Prorocentraceae</taxon>
        <taxon>Prorocentrum</taxon>
    </lineage>
</organism>
<keyword evidence="3" id="KW-1185">Reference proteome</keyword>
<dbReference type="Proteomes" id="UP001189429">
    <property type="component" value="Unassembled WGS sequence"/>
</dbReference>